<dbReference type="RefSeq" id="WP_092476784.1">
    <property type="nucleotide sequence ID" value="NZ_FOHN01000004.1"/>
</dbReference>
<keyword evidence="1" id="KW-1133">Transmembrane helix</keyword>
<evidence type="ECO:0000256" key="1">
    <source>
        <dbReference type="SAM" id="Phobius"/>
    </source>
</evidence>
<keyword evidence="1" id="KW-0472">Membrane</keyword>
<evidence type="ECO:0000313" key="2">
    <source>
        <dbReference type="EMBL" id="SES87251.1"/>
    </source>
</evidence>
<dbReference type="EMBL" id="FOHN01000004">
    <property type="protein sequence ID" value="SES87251.1"/>
    <property type="molecule type" value="Genomic_DNA"/>
</dbReference>
<sequence>MRRKLRILIYSCFFFWIILGQGERIAATAKDMPESPDIVLEFQDSLDYGEIQKAIDDIQIGNLDGTDFNFKDYVQGFIKGEKHFNVKTILEDTGNVFLGQLRKERGSIVQLVGIAIVAAIFTSFTNVFKDSQIAETGFYVTYLLLFTLLTATFYKISAIAGTALDNLKDFMMSLLPTYAMGIAFATGSKTSMFFYETTLGVITIVDFLLIHIILPMINVYFVLLLANNITKQDMLSKMSEFLEKIISWALKTVLAAVIGISVIQNLIIPVTDQVKKSVLLKTAQALPGVGNTMRVATESILQASLLIKNAIGAAGLIVIIVICLVPVIKLAIYQLIYSFGAAIVQPISDKRILNCINAAAKSAKLLMSVVMVAAVLFLFTIVIVTSTSSLT</sequence>
<feature type="transmembrane region" description="Helical" evidence="1">
    <location>
        <begin position="365"/>
        <end position="385"/>
    </location>
</feature>
<feature type="transmembrane region" description="Helical" evidence="1">
    <location>
        <begin position="245"/>
        <end position="268"/>
    </location>
</feature>
<feature type="transmembrane region" description="Helical" evidence="1">
    <location>
        <begin position="108"/>
        <end position="128"/>
    </location>
</feature>
<feature type="transmembrane region" description="Helical" evidence="1">
    <location>
        <begin position="140"/>
        <end position="164"/>
    </location>
</feature>
<feature type="transmembrane region" description="Helical" evidence="1">
    <location>
        <begin position="199"/>
        <end position="225"/>
    </location>
</feature>
<dbReference type="STRING" id="29364.SAMN04487772_104185"/>
<dbReference type="OrthoDB" id="1706761at2"/>
<feature type="transmembrane region" description="Helical" evidence="1">
    <location>
        <begin position="310"/>
        <end position="328"/>
    </location>
</feature>
<feature type="transmembrane region" description="Helical" evidence="1">
    <location>
        <begin position="170"/>
        <end position="187"/>
    </location>
</feature>
<proteinExistence type="predicted"/>
<keyword evidence="1" id="KW-0812">Transmembrane</keyword>
<gene>
    <name evidence="2" type="ORF">SAMN04487772_104185</name>
</gene>
<dbReference type="Pfam" id="PF09546">
    <property type="entry name" value="Spore_III_AE"/>
    <property type="match status" value="1"/>
</dbReference>
<name>A0A1H9ZZI7_9FIRM</name>
<protein>
    <submittedName>
        <fullName evidence="2">Stage III sporulation protein AE</fullName>
    </submittedName>
</protein>
<evidence type="ECO:0000313" key="3">
    <source>
        <dbReference type="Proteomes" id="UP000199800"/>
    </source>
</evidence>
<dbReference type="Proteomes" id="UP000199800">
    <property type="component" value="Unassembled WGS sequence"/>
</dbReference>
<keyword evidence="3" id="KW-1185">Reference proteome</keyword>
<organism evidence="2 3">
    <name type="scientific">[Clostridium] polysaccharolyticum</name>
    <dbReference type="NCBI Taxonomy" id="29364"/>
    <lineage>
        <taxon>Bacteria</taxon>
        <taxon>Bacillati</taxon>
        <taxon>Bacillota</taxon>
        <taxon>Clostridia</taxon>
        <taxon>Lachnospirales</taxon>
        <taxon>Lachnospiraceae</taxon>
    </lineage>
</organism>
<reference evidence="2 3" key="1">
    <citation type="submission" date="2016-10" db="EMBL/GenBank/DDBJ databases">
        <authorList>
            <person name="de Groot N.N."/>
        </authorList>
    </citation>
    <scope>NUCLEOTIDE SEQUENCE [LARGE SCALE GENOMIC DNA]</scope>
    <source>
        <strain evidence="2 3">DSM 1801</strain>
    </source>
</reference>
<dbReference type="AlphaFoldDB" id="A0A1H9ZZI7"/>
<accession>A0A1H9ZZI7</accession>
<dbReference type="InterPro" id="IPR014194">
    <property type="entry name" value="Spore_III_AE"/>
</dbReference>